<reference evidence="2 3" key="1">
    <citation type="submission" date="2024-06" db="EMBL/GenBank/DDBJ databases">
        <title>Sorghum-associated microbial communities from plants grown in Nebraska, USA.</title>
        <authorList>
            <person name="Schachtman D."/>
        </authorList>
    </citation>
    <scope>NUCLEOTIDE SEQUENCE [LARGE SCALE GENOMIC DNA]</scope>
    <source>
        <strain evidence="2 3">2857</strain>
    </source>
</reference>
<protein>
    <submittedName>
        <fullName evidence="2">GNAT superfamily N-acetyltransferase</fullName>
    </submittedName>
</protein>
<name>A0ABV2QNW2_9MICO</name>
<evidence type="ECO:0000313" key="3">
    <source>
        <dbReference type="Proteomes" id="UP001549257"/>
    </source>
</evidence>
<accession>A0ABV2QNW2</accession>
<dbReference type="InterPro" id="IPR016181">
    <property type="entry name" value="Acyl_CoA_acyltransferase"/>
</dbReference>
<dbReference type="PROSITE" id="PS51186">
    <property type="entry name" value="GNAT"/>
    <property type="match status" value="1"/>
</dbReference>
<keyword evidence="3" id="KW-1185">Reference proteome</keyword>
<dbReference type="Pfam" id="PF00583">
    <property type="entry name" value="Acetyltransf_1"/>
    <property type="match status" value="1"/>
</dbReference>
<feature type="domain" description="N-acetyltransferase" evidence="1">
    <location>
        <begin position="139"/>
        <end position="280"/>
    </location>
</feature>
<gene>
    <name evidence="2" type="ORF">ABIE21_002165</name>
</gene>
<evidence type="ECO:0000259" key="1">
    <source>
        <dbReference type="PROSITE" id="PS51186"/>
    </source>
</evidence>
<dbReference type="SUPFAM" id="SSF55729">
    <property type="entry name" value="Acyl-CoA N-acyltransferases (Nat)"/>
    <property type="match status" value="1"/>
</dbReference>
<dbReference type="InterPro" id="IPR000182">
    <property type="entry name" value="GNAT_dom"/>
</dbReference>
<comment type="caution">
    <text evidence="2">The sequence shown here is derived from an EMBL/GenBank/DDBJ whole genome shotgun (WGS) entry which is preliminary data.</text>
</comment>
<proteinExistence type="predicted"/>
<dbReference type="RefSeq" id="WP_354024833.1">
    <property type="nucleotide sequence ID" value="NZ_JBEPSJ010000002.1"/>
</dbReference>
<sequence>MQQANTHLSELVERSEAEAMHLWLSGLPEPQRSTLRTSAVRLAGGVVCTMANDPVNYWSKALGFGFESPVDARLVREVVEVFRARGVREATIQIAPGNLPSDWDDIRSAHGLTRGNPWVKLAGEIDVDVTAAEPRESRVRVGRVHADRVAEWADVVFSGFGMPPADLGRMAESSTRSASSLPFAAWLGDEMIGGASLFLHGETAHLFGASTLPGFRGLGAQSSLIAARAQAAREAGARWLVGETGKPDADGESASLSNMLRAGLKPLYERENWEWSDTAL</sequence>
<dbReference type="Gene3D" id="3.40.630.30">
    <property type="match status" value="1"/>
</dbReference>
<dbReference type="Proteomes" id="UP001549257">
    <property type="component" value="Unassembled WGS sequence"/>
</dbReference>
<evidence type="ECO:0000313" key="2">
    <source>
        <dbReference type="EMBL" id="MET4582655.1"/>
    </source>
</evidence>
<dbReference type="EMBL" id="JBEPSJ010000002">
    <property type="protein sequence ID" value="MET4582655.1"/>
    <property type="molecule type" value="Genomic_DNA"/>
</dbReference>
<organism evidence="2 3">
    <name type="scientific">Conyzicola nivalis</name>
    <dbReference type="NCBI Taxonomy" id="1477021"/>
    <lineage>
        <taxon>Bacteria</taxon>
        <taxon>Bacillati</taxon>
        <taxon>Actinomycetota</taxon>
        <taxon>Actinomycetes</taxon>
        <taxon>Micrococcales</taxon>
        <taxon>Microbacteriaceae</taxon>
        <taxon>Conyzicola</taxon>
    </lineage>
</organism>